<comment type="caution">
    <text evidence="2">The sequence shown here is derived from an EMBL/GenBank/DDBJ whole genome shotgun (WGS) entry which is preliminary data.</text>
</comment>
<dbReference type="AlphaFoldDB" id="A0A498MT25"/>
<name>A0A498MT25_LABRO</name>
<reference evidence="2 3" key="1">
    <citation type="submission" date="2018-03" db="EMBL/GenBank/DDBJ databases">
        <title>Draft genome sequence of Rohu Carp (Labeo rohita).</title>
        <authorList>
            <person name="Das P."/>
            <person name="Kushwaha B."/>
            <person name="Joshi C.G."/>
            <person name="Kumar D."/>
            <person name="Nagpure N.S."/>
            <person name="Sahoo L."/>
            <person name="Das S.P."/>
            <person name="Bit A."/>
            <person name="Patnaik S."/>
            <person name="Meher P.K."/>
            <person name="Jayasankar P."/>
            <person name="Koringa P.G."/>
            <person name="Patel N.V."/>
            <person name="Hinsu A.T."/>
            <person name="Kumar R."/>
            <person name="Pandey M."/>
            <person name="Agarwal S."/>
            <person name="Srivastava S."/>
            <person name="Singh M."/>
            <person name="Iquebal M.A."/>
            <person name="Jaiswal S."/>
            <person name="Angadi U.B."/>
            <person name="Kumar N."/>
            <person name="Raza M."/>
            <person name="Shah T.M."/>
            <person name="Rai A."/>
            <person name="Jena J.K."/>
        </authorList>
    </citation>
    <scope>NUCLEOTIDE SEQUENCE [LARGE SCALE GENOMIC DNA]</scope>
    <source>
        <strain evidence="2">DASCIFA01</strain>
        <tissue evidence="2">Testis</tissue>
    </source>
</reference>
<dbReference type="Proteomes" id="UP000290572">
    <property type="component" value="Unassembled WGS sequence"/>
</dbReference>
<keyword evidence="1" id="KW-0812">Transmembrane</keyword>
<keyword evidence="3" id="KW-1185">Reference proteome</keyword>
<keyword evidence="1" id="KW-1133">Transmembrane helix</keyword>
<feature type="transmembrane region" description="Helical" evidence="1">
    <location>
        <begin position="30"/>
        <end position="55"/>
    </location>
</feature>
<protein>
    <submittedName>
        <fullName evidence="2">Myomegalin-like protein</fullName>
    </submittedName>
</protein>
<organism evidence="2 3">
    <name type="scientific">Labeo rohita</name>
    <name type="common">Indian major carp</name>
    <name type="synonym">Cyprinus rohita</name>
    <dbReference type="NCBI Taxonomy" id="84645"/>
    <lineage>
        <taxon>Eukaryota</taxon>
        <taxon>Metazoa</taxon>
        <taxon>Chordata</taxon>
        <taxon>Craniata</taxon>
        <taxon>Vertebrata</taxon>
        <taxon>Euteleostomi</taxon>
        <taxon>Actinopterygii</taxon>
        <taxon>Neopterygii</taxon>
        <taxon>Teleostei</taxon>
        <taxon>Ostariophysi</taxon>
        <taxon>Cypriniformes</taxon>
        <taxon>Cyprinidae</taxon>
        <taxon>Labeoninae</taxon>
        <taxon>Labeonini</taxon>
        <taxon>Labeo</taxon>
    </lineage>
</organism>
<accession>A0A498MT25</accession>
<keyword evidence="1" id="KW-0472">Membrane</keyword>
<gene>
    <name evidence="2" type="ORF">ROHU_023240</name>
</gene>
<sequence length="72" mass="7843">MLKLSLSVGERVQVTSAKGYPLTGGMLHPLMIFMVVVNVSMSIIFWTFLMAEVFFKEAETEEAKAEAAASSA</sequence>
<evidence type="ECO:0000313" key="2">
    <source>
        <dbReference type="EMBL" id="RXN22792.1"/>
    </source>
</evidence>
<dbReference type="EMBL" id="QBIY01012580">
    <property type="protein sequence ID" value="RXN22792.1"/>
    <property type="molecule type" value="Genomic_DNA"/>
</dbReference>
<evidence type="ECO:0000313" key="3">
    <source>
        <dbReference type="Proteomes" id="UP000290572"/>
    </source>
</evidence>
<proteinExistence type="predicted"/>
<evidence type="ECO:0000256" key="1">
    <source>
        <dbReference type="SAM" id="Phobius"/>
    </source>
</evidence>